<dbReference type="Gene3D" id="3.60.21.10">
    <property type="match status" value="1"/>
</dbReference>
<evidence type="ECO:0000259" key="2">
    <source>
        <dbReference type="SMART" id="SM00854"/>
    </source>
</evidence>
<dbReference type="SMART" id="SM00854">
    <property type="entry name" value="PGA_cap"/>
    <property type="match status" value="1"/>
</dbReference>
<gene>
    <name evidence="3" type="primary">capA_1</name>
    <name evidence="3" type="ORF">GALL_256160</name>
</gene>
<organism evidence="3">
    <name type="scientific">mine drainage metagenome</name>
    <dbReference type="NCBI Taxonomy" id="410659"/>
    <lineage>
        <taxon>unclassified sequences</taxon>
        <taxon>metagenomes</taxon>
        <taxon>ecological metagenomes</taxon>
    </lineage>
</organism>
<dbReference type="EMBL" id="MLJW01000231">
    <property type="protein sequence ID" value="OIQ92470.1"/>
    <property type="molecule type" value="Genomic_DNA"/>
</dbReference>
<protein>
    <submittedName>
        <fullName evidence="3">Capsule biosynthesis protein CapA</fullName>
    </submittedName>
</protein>
<proteinExistence type="inferred from homology"/>
<reference evidence="3" key="1">
    <citation type="submission" date="2016-10" db="EMBL/GenBank/DDBJ databases">
        <title>Sequence of Gallionella enrichment culture.</title>
        <authorList>
            <person name="Poehlein A."/>
            <person name="Muehling M."/>
            <person name="Daniel R."/>
        </authorList>
    </citation>
    <scope>NUCLEOTIDE SEQUENCE</scope>
</reference>
<accession>A0A1J5R8W7</accession>
<comment type="similarity">
    <text evidence="1">Belongs to the CapA family.</text>
</comment>
<dbReference type="InterPro" id="IPR029052">
    <property type="entry name" value="Metallo-depent_PP-like"/>
</dbReference>
<feature type="domain" description="Capsule synthesis protein CapA" evidence="2">
    <location>
        <begin position="8"/>
        <end position="288"/>
    </location>
</feature>
<comment type="caution">
    <text evidence="3">The sequence shown here is derived from an EMBL/GenBank/DDBJ whole genome shotgun (WGS) entry which is preliminary data.</text>
</comment>
<dbReference type="InterPro" id="IPR052169">
    <property type="entry name" value="CW_Biosynth-Accessory"/>
</dbReference>
<dbReference type="PANTHER" id="PTHR33393">
    <property type="entry name" value="POLYGLUTAMINE SYNTHESIS ACCESSORY PROTEIN RV0574C-RELATED"/>
    <property type="match status" value="1"/>
</dbReference>
<sequence length="371" mass="40324">MASPDEITIALLGDAMLGRGIDQILPHPSDPQLYERYVRSAKDYVALAQRVSGAIEAPIGFDDLWGDAIAELGKQAAAIRIMNLETSITTSQTPADKDVLYRMHPANAGCLQALAVDCCVLSNNHALDWGRTGLRETLHALDADGIAHAGAGNDASEAAAPAILAVALSVRVLVFGFGLTDSGIPEHWRARANTHGVELLEPSATTVARIAQRVRERRQPGDVLVASLHWGGNWGYRIEPWQRELAHALVDDAGFDLVHGHSSHHAKGIEIYRDRLILYGCGDFINDYEGIHGYAAYRGDLAVAYLARCRVADGALMALTLRPYRIRRLRLQRADAADREALRSILDWQSAPLGTRVTLDARGELIAHASS</sequence>
<dbReference type="InterPro" id="IPR019079">
    <property type="entry name" value="Capsule_synth_CapA"/>
</dbReference>
<evidence type="ECO:0000256" key="1">
    <source>
        <dbReference type="ARBA" id="ARBA00005662"/>
    </source>
</evidence>
<name>A0A1J5R8W7_9ZZZZ</name>
<dbReference type="PANTHER" id="PTHR33393:SF11">
    <property type="entry name" value="POLYGLUTAMINE SYNTHESIS ACCESSORY PROTEIN RV0574C-RELATED"/>
    <property type="match status" value="1"/>
</dbReference>
<dbReference type="SUPFAM" id="SSF56300">
    <property type="entry name" value="Metallo-dependent phosphatases"/>
    <property type="match status" value="1"/>
</dbReference>
<dbReference type="AlphaFoldDB" id="A0A1J5R8W7"/>
<dbReference type="CDD" id="cd07381">
    <property type="entry name" value="MPP_CapA"/>
    <property type="match status" value="1"/>
</dbReference>
<dbReference type="Pfam" id="PF09587">
    <property type="entry name" value="PGA_cap"/>
    <property type="match status" value="1"/>
</dbReference>
<evidence type="ECO:0000313" key="3">
    <source>
        <dbReference type="EMBL" id="OIQ92470.1"/>
    </source>
</evidence>